<keyword evidence="4" id="KW-0456">Lyase</keyword>
<feature type="transmembrane region" description="Helical" evidence="5">
    <location>
        <begin position="278"/>
        <end position="296"/>
    </location>
</feature>
<keyword evidence="5" id="KW-1133">Transmembrane helix</keyword>
<dbReference type="GO" id="GO:0030089">
    <property type="term" value="C:phycobilisome"/>
    <property type="evidence" value="ECO:0007669"/>
    <property type="project" value="UniProtKB-KW"/>
</dbReference>
<gene>
    <name evidence="6" type="ORF">KME60_27330</name>
</gene>
<feature type="transmembrane region" description="Helical" evidence="5">
    <location>
        <begin position="96"/>
        <end position="114"/>
    </location>
</feature>
<feature type="transmembrane region" description="Helical" evidence="5">
    <location>
        <begin position="420"/>
        <end position="438"/>
    </location>
</feature>
<feature type="transmembrane region" description="Helical" evidence="5">
    <location>
        <begin position="120"/>
        <end position="138"/>
    </location>
</feature>
<protein>
    <submittedName>
        <fullName evidence="6">MFS transporter</fullName>
    </submittedName>
</protein>
<feature type="transmembrane region" description="Helical" evidence="5">
    <location>
        <begin position="159"/>
        <end position="184"/>
    </location>
</feature>
<evidence type="ECO:0000256" key="2">
    <source>
        <dbReference type="ARBA" id="ARBA00022549"/>
    </source>
</evidence>
<evidence type="ECO:0000313" key="7">
    <source>
        <dbReference type="Proteomes" id="UP000729701"/>
    </source>
</evidence>
<comment type="similarity">
    <text evidence="1">Belongs to the CpcE/RpcE/PecE family.</text>
</comment>
<feature type="transmembrane region" description="Helical" evidence="5">
    <location>
        <begin position="68"/>
        <end position="87"/>
    </location>
</feature>
<feature type="transmembrane region" description="Helical" evidence="5">
    <location>
        <begin position="243"/>
        <end position="266"/>
    </location>
</feature>
<dbReference type="AlphaFoldDB" id="A0A951QU66"/>
<evidence type="ECO:0000256" key="3">
    <source>
        <dbReference type="ARBA" id="ARBA00022738"/>
    </source>
</evidence>
<proteinExistence type="inferred from homology"/>
<dbReference type="SUPFAM" id="SSF48371">
    <property type="entry name" value="ARM repeat"/>
    <property type="match status" value="1"/>
</dbReference>
<reference evidence="6" key="1">
    <citation type="submission" date="2021-05" db="EMBL/GenBank/DDBJ databases">
        <authorList>
            <person name="Pietrasiak N."/>
            <person name="Ward R."/>
            <person name="Stajich J.E."/>
            <person name="Kurbessoian T."/>
        </authorList>
    </citation>
    <scope>NUCLEOTIDE SEQUENCE</scope>
    <source>
        <strain evidence="6">GSE-NOS-MK-12-04C</strain>
    </source>
</reference>
<evidence type="ECO:0000256" key="4">
    <source>
        <dbReference type="ARBA" id="ARBA00023239"/>
    </source>
</evidence>
<keyword evidence="2" id="KW-0042">Antenna complex</keyword>
<feature type="transmembrane region" description="Helical" evidence="5">
    <location>
        <begin position="308"/>
        <end position="329"/>
    </location>
</feature>
<dbReference type="InterPro" id="IPR011989">
    <property type="entry name" value="ARM-like"/>
</dbReference>
<keyword evidence="5" id="KW-0472">Membrane</keyword>
<dbReference type="InterPro" id="IPR016024">
    <property type="entry name" value="ARM-type_fold"/>
</dbReference>
<reference evidence="6" key="2">
    <citation type="journal article" date="2022" name="Microbiol. Resour. Announc.">
        <title>Metagenome Sequencing to Explore Phylogenomics of Terrestrial Cyanobacteria.</title>
        <authorList>
            <person name="Ward R.D."/>
            <person name="Stajich J.E."/>
            <person name="Johansen J.R."/>
            <person name="Huntemann M."/>
            <person name="Clum A."/>
            <person name="Foster B."/>
            <person name="Foster B."/>
            <person name="Roux S."/>
            <person name="Palaniappan K."/>
            <person name="Varghese N."/>
            <person name="Mukherjee S."/>
            <person name="Reddy T.B.K."/>
            <person name="Daum C."/>
            <person name="Copeland A."/>
            <person name="Chen I.A."/>
            <person name="Ivanova N.N."/>
            <person name="Kyrpides N.C."/>
            <person name="Shapiro N."/>
            <person name="Eloe-Fadrosh E.A."/>
            <person name="Pietrasiak N."/>
        </authorList>
    </citation>
    <scope>NUCLEOTIDE SEQUENCE</scope>
    <source>
        <strain evidence="6">GSE-NOS-MK-12-04C</strain>
    </source>
</reference>
<dbReference type="InterPro" id="IPR036259">
    <property type="entry name" value="MFS_trans_sf"/>
</dbReference>
<accession>A0A951QU66</accession>
<evidence type="ECO:0000256" key="5">
    <source>
        <dbReference type="SAM" id="Phobius"/>
    </source>
</evidence>
<dbReference type="GO" id="GO:0016829">
    <property type="term" value="F:lyase activity"/>
    <property type="evidence" value="ECO:0007669"/>
    <property type="project" value="UniProtKB-KW"/>
</dbReference>
<name>A0A951QU66_9CYAN</name>
<evidence type="ECO:0000313" key="6">
    <source>
        <dbReference type="EMBL" id="MBW4671033.1"/>
    </source>
</evidence>
<keyword evidence="3" id="KW-0605">Phycobilisome</keyword>
<comment type="caution">
    <text evidence="6">The sequence shown here is derived from an EMBL/GenBank/DDBJ whole genome shotgun (WGS) entry which is preliminary data.</text>
</comment>
<dbReference type="EMBL" id="JAHHGZ010000038">
    <property type="protein sequence ID" value="MBW4671033.1"/>
    <property type="molecule type" value="Genomic_DNA"/>
</dbReference>
<sequence>MELKNHWFAPNRGIFKLLLQWVNLRPEESDRTLLMFAFYTCTSIGLRWSEDSTVALFLDEYGSASLPWIYIASAVLGTSLVFFYSWLQKIFPLRKLVVAIAPLMFAPLILFRLGLQVSQLAVITIFMLRLWVDAFYVLNDLNTSITANQLFNIREIKRTYPLVSSGILVADVIAGFSLPLLLLFFGLDNVIIPVAGIFIALGAGILWYIGRNYRQAFPDTLQRAMPKAHSQKRRMLSGSFKSYAWLLFAFFALLQVIGVLIDFQYLTQIKSNYDDKQIASFLGIFGGIAGLCELAMQWFVSSRILERCGVFVTVATLPATVGILLPLTIPLLGLFPNDQSQNFFAGIVILKFLDELLRYTFITSSGPLLFQPIPERIRTYVQTLSGGIAESVGAGTAGILILVTFWLFGRFLPSRSNSVLVVETALIAIICLGVIWLLQSQYVNLLVVSAGRGKLSGTDVDLLAFKQAVIKTLGEKGTEADKRSCIELLSQIDPQGATEVLAPLLAKLPSDLQKLSLEVMLTRNANPAYLPEIRAFLEAPHITSPPVFALALRYVWLTEPNHDLSQLEEYLEEGHNSLIRATAAALILCQGTPIQKAEATKTLRKMLTHKLELERVNGVKALREVVYLQALRIHIPNLLKDDSLRVRCAVLEMIAATQLEDFYWALLSGLYYKSTRVTAIRGLVQLENEGLPMLSQLATNLYKPELARMYAWRTIGQIPTPEAMDSLWLHLETSRGTTRDHILRTLLKRLQNEGNAISYYHLNERKVEKLITEELRFLGNIYAAYVDLKTQGTIYAAYINFQTQDPFKTNKSSQRIIAICELLQRALLEVEIDVKERLLLLLKLLYPLDKIQAVAFNLRSESVKNFGRGLEILQYTVNLQIKSVLLNILDRRLPDEKLQTLVEAGIVEYQQMTLSDRTRSLLLQENSLSDWCLACCFHFALSARIRLTTSQVVHALRHPRGLVREAAIAYLNMASLRILLEVLPQLENDPHPLVAAQVKDLMQRYQIS</sequence>
<dbReference type="Gene3D" id="1.25.10.10">
    <property type="entry name" value="Leucine-rich Repeat Variant"/>
    <property type="match status" value="1"/>
</dbReference>
<feature type="transmembrane region" description="Helical" evidence="5">
    <location>
        <begin position="388"/>
        <end position="408"/>
    </location>
</feature>
<feature type="transmembrane region" description="Helical" evidence="5">
    <location>
        <begin position="190"/>
        <end position="209"/>
    </location>
</feature>
<dbReference type="SUPFAM" id="SSF103473">
    <property type="entry name" value="MFS general substrate transporter"/>
    <property type="match status" value="1"/>
</dbReference>
<evidence type="ECO:0000256" key="1">
    <source>
        <dbReference type="ARBA" id="ARBA00009299"/>
    </source>
</evidence>
<organism evidence="6 7">
    <name type="scientific">Cyanomargarita calcarea GSE-NOS-MK-12-04C</name>
    <dbReference type="NCBI Taxonomy" id="2839659"/>
    <lineage>
        <taxon>Bacteria</taxon>
        <taxon>Bacillati</taxon>
        <taxon>Cyanobacteriota</taxon>
        <taxon>Cyanophyceae</taxon>
        <taxon>Nostocales</taxon>
        <taxon>Cyanomargaritaceae</taxon>
        <taxon>Cyanomargarita</taxon>
    </lineage>
</organism>
<dbReference type="Proteomes" id="UP000729701">
    <property type="component" value="Unassembled WGS sequence"/>
</dbReference>
<keyword evidence="5" id="KW-0812">Transmembrane</keyword>